<dbReference type="EMBL" id="SRLO01000751">
    <property type="protein sequence ID" value="TNN47242.1"/>
    <property type="molecule type" value="Genomic_DNA"/>
</dbReference>
<evidence type="ECO:0000256" key="3">
    <source>
        <dbReference type="ARBA" id="ARBA00022833"/>
    </source>
</evidence>
<dbReference type="Proteomes" id="UP000314294">
    <property type="component" value="Unassembled WGS sequence"/>
</dbReference>
<dbReference type="GO" id="GO:0008270">
    <property type="term" value="F:zinc ion binding"/>
    <property type="evidence" value="ECO:0007669"/>
    <property type="project" value="UniProtKB-KW"/>
</dbReference>
<dbReference type="OrthoDB" id="252722at2759"/>
<name>A0A4Z2G3X2_9TELE</name>
<reference evidence="7 8" key="1">
    <citation type="submission" date="2019-03" db="EMBL/GenBank/DDBJ databases">
        <title>First draft genome of Liparis tanakae, snailfish: a comprehensive survey of snailfish specific genes.</title>
        <authorList>
            <person name="Kim W."/>
            <person name="Song I."/>
            <person name="Jeong J.-H."/>
            <person name="Kim D."/>
            <person name="Kim S."/>
            <person name="Ryu S."/>
            <person name="Song J.Y."/>
            <person name="Lee S.K."/>
        </authorList>
    </citation>
    <scope>NUCLEOTIDE SEQUENCE [LARGE SCALE GENOMIC DNA]</scope>
    <source>
        <tissue evidence="7">Muscle</tissue>
    </source>
</reference>
<accession>A0A4Z2G3X2</accession>
<dbReference type="InterPro" id="IPR027370">
    <property type="entry name" value="Znf-RING_euk"/>
</dbReference>
<sequence>MDSEHECAVCYRTFNAGLRCPRELRCGHSFCESCLLVLSRPRGEDRLIVCPLCRHPTSISGEGRRVRAELRVDEYILERLIASGVLDREEEEEEEEVKEEEEDSLVRGGGDDNAAPPRAPAEESDFSRGSRGGRLRRGGRKVWRLISGKDSGQRGGEICMNNDDLRNFAMMACNMF</sequence>
<dbReference type="InterPro" id="IPR001841">
    <property type="entry name" value="Znf_RING"/>
</dbReference>
<dbReference type="InterPro" id="IPR013083">
    <property type="entry name" value="Znf_RING/FYVE/PHD"/>
</dbReference>
<dbReference type="PANTHER" id="PTHR22791">
    <property type="entry name" value="RING-TYPE DOMAIN-CONTAINING PROTEIN"/>
    <property type="match status" value="1"/>
</dbReference>
<evidence type="ECO:0000313" key="8">
    <source>
        <dbReference type="Proteomes" id="UP000314294"/>
    </source>
</evidence>
<dbReference type="Pfam" id="PF13445">
    <property type="entry name" value="zf-RING_UBOX"/>
    <property type="match status" value="1"/>
</dbReference>
<evidence type="ECO:0000259" key="6">
    <source>
        <dbReference type="PROSITE" id="PS50089"/>
    </source>
</evidence>
<dbReference type="InterPro" id="IPR051435">
    <property type="entry name" value="RING_finger_E3_ubiq-ligases"/>
</dbReference>
<keyword evidence="1" id="KW-0479">Metal-binding</keyword>
<feature type="domain" description="RING-type" evidence="6">
    <location>
        <begin position="7"/>
        <end position="54"/>
    </location>
</feature>
<comment type="caution">
    <text evidence="7">The sequence shown here is derived from an EMBL/GenBank/DDBJ whole genome shotgun (WGS) entry which is preliminary data.</text>
</comment>
<keyword evidence="3" id="KW-0862">Zinc</keyword>
<keyword evidence="2 4" id="KW-0863">Zinc-finger</keyword>
<evidence type="ECO:0000256" key="5">
    <source>
        <dbReference type="SAM" id="MobiDB-lite"/>
    </source>
</evidence>
<dbReference type="GO" id="GO:0016567">
    <property type="term" value="P:protein ubiquitination"/>
    <property type="evidence" value="ECO:0007669"/>
    <property type="project" value="TreeGrafter"/>
</dbReference>
<evidence type="ECO:0000256" key="4">
    <source>
        <dbReference type="PROSITE-ProRule" id="PRU00175"/>
    </source>
</evidence>
<dbReference type="PANTHER" id="PTHR22791:SF14">
    <property type="entry name" value="RING FINGER PROTEIN 227"/>
    <property type="match status" value="1"/>
</dbReference>
<proteinExistence type="predicted"/>
<evidence type="ECO:0000313" key="7">
    <source>
        <dbReference type="EMBL" id="TNN47242.1"/>
    </source>
</evidence>
<feature type="compositionally biased region" description="Acidic residues" evidence="5">
    <location>
        <begin position="88"/>
        <end position="103"/>
    </location>
</feature>
<dbReference type="PROSITE" id="PS00518">
    <property type="entry name" value="ZF_RING_1"/>
    <property type="match status" value="1"/>
</dbReference>
<evidence type="ECO:0000256" key="2">
    <source>
        <dbReference type="ARBA" id="ARBA00022771"/>
    </source>
</evidence>
<evidence type="ECO:0000256" key="1">
    <source>
        <dbReference type="ARBA" id="ARBA00022723"/>
    </source>
</evidence>
<dbReference type="AlphaFoldDB" id="A0A4Z2G3X2"/>
<dbReference type="PROSITE" id="PS50089">
    <property type="entry name" value="ZF_RING_2"/>
    <property type="match status" value="1"/>
</dbReference>
<gene>
    <name evidence="7" type="primary">RNF183_1</name>
    <name evidence="7" type="ORF">EYF80_042550</name>
</gene>
<dbReference type="Gene3D" id="3.30.40.10">
    <property type="entry name" value="Zinc/RING finger domain, C3HC4 (zinc finger)"/>
    <property type="match status" value="1"/>
</dbReference>
<keyword evidence="8" id="KW-1185">Reference proteome</keyword>
<dbReference type="GO" id="GO:0061630">
    <property type="term" value="F:ubiquitin protein ligase activity"/>
    <property type="evidence" value="ECO:0007669"/>
    <property type="project" value="TreeGrafter"/>
</dbReference>
<organism evidence="7 8">
    <name type="scientific">Liparis tanakae</name>
    <name type="common">Tanaka's snailfish</name>
    <dbReference type="NCBI Taxonomy" id="230148"/>
    <lineage>
        <taxon>Eukaryota</taxon>
        <taxon>Metazoa</taxon>
        <taxon>Chordata</taxon>
        <taxon>Craniata</taxon>
        <taxon>Vertebrata</taxon>
        <taxon>Euteleostomi</taxon>
        <taxon>Actinopterygii</taxon>
        <taxon>Neopterygii</taxon>
        <taxon>Teleostei</taxon>
        <taxon>Neoteleostei</taxon>
        <taxon>Acanthomorphata</taxon>
        <taxon>Eupercaria</taxon>
        <taxon>Perciformes</taxon>
        <taxon>Cottioidei</taxon>
        <taxon>Cottales</taxon>
        <taxon>Liparidae</taxon>
        <taxon>Liparis</taxon>
    </lineage>
</organism>
<protein>
    <submittedName>
        <fullName evidence="7">RING finger protein 183</fullName>
    </submittedName>
</protein>
<feature type="region of interest" description="Disordered" evidence="5">
    <location>
        <begin position="86"/>
        <end position="137"/>
    </location>
</feature>
<dbReference type="SMART" id="SM00184">
    <property type="entry name" value="RING"/>
    <property type="match status" value="1"/>
</dbReference>
<dbReference type="InterPro" id="IPR017907">
    <property type="entry name" value="Znf_RING_CS"/>
</dbReference>
<dbReference type="SUPFAM" id="SSF57850">
    <property type="entry name" value="RING/U-box"/>
    <property type="match status" value="1"/>
</dbReference>